<keyword evidence="1" id="KW-0547">Nucleotide-binding</keyword>
<dbReference type="SMART" id="SM00797">
    <property type="entry name" value="AHS2"/>
    <property type="match status" value="1"/>
</dbReference>
<feature type="domain" description="Carboxyltransferase" evidence="4">
    <location>
        <begin position="24"/>
        <end position="316"/>
    </location>
</feature>
<dbReference type="PANTHER" id="PTHR43309:SF5">
    <property type="entry name" value="5-OXOPROLINASE SUBUNIT C"/>
    <property type="match status" value="1"/>
</dbReference>
<dbReference type="EMBL" id="JADFFL010000001">
    <property type="protein sequence ID" value="MBE9660804.1"/>
    <property type="molecule type" value="Genomic_DNA"/>
</dbReference>
<dbReference type="Proteomes" id="UP000622475">
    <property type="component" value="Unassembled WGS sequence"/>
</dbReference>
<evidence type="ECO:0000313" key="5">
    <source>
        <dbReference type="EMBL" id="MBE9660804.1"/>
    </source>
</evidence>
<gene>
    <name evidence="5" type="ORF">IRJ16_02825</name>
</gene>
<dbReference type="InterPro" id="IPR029000">
    <property type="entry name" value="Cyclophilin-like_dom_sf"/>
</dbReference>
<comment type="caution">
    <text evidence="5">The sequence shown here is derived from an EMBL/GenBank/DDBJ whole genome shotgun (WGS) entry which is preliminary data.</text>
</comment>
<proteinExistence type="predicted"/>
<evidence type="ECO:0000256" key="3">
    <source>
        <dbReference type="ARBA" id="ARBA00022840"/>
    </source>
</evidence>
<evidence type="ECO:0000256" key="1">
    <source>
        <dbReference type="ARBA" id="ARBA00022741"/>
    </source>
</evidence>
<protein>
    <submittedName>
        <fullName evidence="5">Biotin-dependent carboxyltransferase family protein</fullName>
    </submittedName>
</protein>
<sequence length="329" mass="35588">MRITFIKPGLLTTVQDLGRHGYLSQAVPVSGVMDTLSARLANIAIGNDENAAVLEFTYSGATFRADDDMLIAYSGEGACLSINNKILPSDRPVFIPQNSVVKSTGNALGIRTYLAVAGGWDVPEVLGSRSTYLPAAFGGLQGRAIHAGDVLNACEPSELNLKIFESLVSSKVHHQPWLVGKGLLSKAQRSVIRIMPAAEFRWFSGSSIADLLTEPFTIGLESDRMGYHMEGRKIQRVRHDELLSTAVAPGTIQVTGNGSMILLMADCQTTGGYPRIAQVAAVDLPLCSQLKPGDAVYFEAISRIEAEMLYIEREYLLKEIAASVRAKFL</sequence>
<reference evidence="5" key="1">
    <citation type="submission" date="2020-10" db="EMBL/GenBank/DDBJ databases">
        <title>Mucilaginibacter mali sp. nov., isolated from rhizosphere soil of apple orchard.</title>
        <authorList>
            <person name="Lee J.-S."/>
            <person name="Kim H.S."/>
            <person name="Kim J.-S."/>
        </authorList>
    </citation>
    <scope>NUCLEOTIDE SEQUENCE</scope>
    <source>
        <strain evidence="5">KCTC 22746</strain>
    </source>
</reference>
<keyword evidence="2" id="KW-0378">Hydrolase</keyword>
<dbReference type="AlphaFoldDB" id="A0A929KSN7"/>
<accession>A0A929KSN7</accession>
<dbReference type="NCBIfam" id="TIGR00724">
    <property type="entry name" value="urea_amlyse_rel"/>
    <property type="match status" value="1"/>
</dbReference>
<dbReference type="PANTHER" id="PTHR43309">
    <property type="entry name" value="5-OXOPROLINASE SUBUNIT C"/>
    <property type="match status" value="1"/>
</dbReference>
<evidence type="ECO:0000259" key="4">
    <source>
        <dbReference type="SMART" id="SM00797"/>
    </source>
</evidence>
<dbReference type="Pfam" id="PF02626">
    <property type="entry name" value="CT_A_B"/>
    <property type="match status" value="1"/>
</dbReference>
<evidence type="ECO:0000256" key="2">
    <source>
        <dbReference type="ARBA" id="ARBA00022801"/>
    </source>
</evidence>
<dbReference type="GO" id="GO:0016787">
    <property type="term" value="F:hydrolase activity"/>
    <property type="evidence" value="ECO:0007669"/>
    <property type="project" value="UniProtKB-KW"/>
</dbReference>
<keyword evidence="3" id="KW-0067">ATP-binding</keyword>
<dbReference type="Gene3D" id="2.40.100.10">
    <property type="entry name" value="Cyclophilin-like"/>
    <property type="match status" value="1"/>
</dbReference>
<dbReference type="InterPro" id="IPR052708">
    <property type="entry name" value="PxpC"/>
</dbReference>
<dbReference type="GO" id="GO:0005524">
    <property type="term" value="F:ATP binding"/>
    <property type="evidence" value="ECO:0007669"/>
    <property type="project" value="UniProtKB-KW"/>
</dbReference>
<evidence type="ECO:0000313" key="6">
    <source>
        <dbReference type="Proteomes" id="UP000622475"/>
    </source>
</evidence>
<keyword evidence="6" id="KW-1185">Reference proteome</keyword>
<dbReference type="RefSeq" id="WP_194109994.1">
    <property type="nucleotide sequence ID" value="NZ_JADFFL010000001.1"/>
</dbReference>
<dbReference type="InterPro" id="IPR003778">
    <property type="entry name" value="CT_A_B"/>
</dbReference>
<organism evidence="5 6">
    <name type="scientific">Mucilaginibacter myungsuensis</name>
    <dbReference type="NCBI Taxonomy" id="649104"/>
    <lineage>
        <taxon>Bacteria</taxon>
        <taxon>Pseudomonadati</taxon>
        <taxon>Bacteroidota</taxon>
        <taxon>Sphingobacteriia</taxon>
        <taxon>Sphingobacteriales</taxon>
        <taxon>Sphingobacteriaceae</taxon>
        <taxon>Mucilaginibacter</taxon>
    </lineage>
</organism>
<dbReference type="SUPFAM" id="SSF50891">
    <property type="entry name" value="Cyclophilin-like"/>
    <property type="match status" value="1"/>
</dbReference>
<name>A0A929KSN7_9SPHI</name>